<sequence length="204" mass="20787">MQLIVLEAADVDIAVSAVEGAVAFQLPVNEMPAERVAAGIATLAFTVGFAVGELALIGAAVVHFQTAEPGVLVSLEFAPIGHGVFFQRAFAFAPALLEAAGVTAGVGGQAALTVEQALLELAAIDLAIAAVPFALTMPLTFVELAGIPTAVGVVDTALTLQQAIDQFTAIASAVRQARIRGQQRFAVAARGEHQGQGKGCKTSK</sequence>
<evidence type="ECO:0000313" key="1">
    <source>
        <dbReference type="EMBL" id="VVN13932.1"/>
    </source>
</evidence>
<gene>
    <name evidence="1" type="ORF">PS624_03978</name>
</gene>
<reference evidence="1 2" key="1">
    <citation type="submission" date="2019-09" db="EMBL/GenBank/DDBJ databases">
        <authorList>
            <person name="Chandra G."/>
            <person name="Truman W A."/>
        </authorList>
    </citation>
    <scope>NUCLEOTIDE SEQUENCE [LARGE SCALE GENOMIC DNA]</scope>
    <source>
        <strain evidence="1">PS624</strain>
    </source>
</reference>
<dbReference type="AlphaFoldDB" id="A0A5E6V769"/>
<proteinExistence type="predicted"/>
<dbReference type="EMBL" id="CABVGZ010000047">
    <property type="protein sequence ID" value="VVN13932.1"/>
    <property type="molecule type" value="Genomic_DNA"/>
</dbReference>
<name>A0A5E6V769_PSEFL</name>
<evidence type="ECO:0000313" key="2">
    <source>
        <dbReference type="Proteomes" id="UP000326241"/>
    </source>
</evidence>
<dbReference type="Proteomes" id="UP000326241">
    <property type="component" value="Unassembled WGS sequence"/>
</dbReference>
<protein>
    <submittedName>
        <fullName evidence="1">Uncharacterized protein</fullName>
    </submittedName>
</protein>
<organism evidence="1 2">
    <name type="scientific">Pseudomonas fluorescens</name>
    <dbReference type="NCBI Taxonomy" id="294"/>
    <lineage>
        <taxon>Bacteria</taxon>
        <taxon>Pseudomonadati</taxon>
        <taxon>Pseudomonadota</taxon>
        <taxon>Gammaproteobacteria</taxon>
        <taxon>Pseudomonadales</taxon>
        <taxon>Pseudomonadaceae</taxon>
        <taxon>Pseudomonas</taxon>
    </lineage>
</organism>
<accession>A0A5E6V769</accession>